<keyword evidence="1" id="KW-0812">Transmembrane</keyword>
<evidence type="ECO:0000313" key="2">
    <source>
        <dbReference type="EMBL" id="AMC92600.1"/>
    </source>
</evidence>
<accession>A0A0X8GY68</accession>
<protein>
    <submittedName>
        <fullName evidence="2">Uncharacterized protein</fullName>
    </submittedName>
</protein>
<feature type="transmembrane region" description="Helical" evidence="1">
    <location>
        <begin position="119"/>
        <end position="137"/>
    </location>
</feature>
<dbReference type="AlphaFoldDB" id="A0A0X8GY68"/>
<dbReference type="EMBL" id="CP013213">
    <property type="protein sequence ID" value="AMC92600.1"/>
    <property type="molecule type" value="Genomic_DNA"/>
</dbReference>
<evidence type="ECO:0000256" key="1">
    <source>
        <dbReference type="SAM" id="Phobius"/>
    </source>
</evidence>
<feature type="transmembrane region" description="Helical" evidence="1">
    <location>
        <begin position="96"/>
        <end position="113"/>
    </location>
</feature>
<evidence type="ECO:0000313" key="3">
    <source>
        <dbReference type="Proteomes" id="UP000063781"/>
    </source>
</evidence>
<keyword evidence="1" id="KW-1133">Transmembrane helix</keyword>
<gene>
    <name evidence="2" type="ORF">AOC36_00895</name>
</gene>
<feature type="transmembrane region" description="Helical" evidence="1">
    <location>
        <begin position="64"/>
        <end position="84"/>
    </location>
</feature>
<dbReference type="Proteomes" id="UP000063781">
    <property type="component" value="Chromosome"/>
</dbReference>
<reference evidence="2 3" key="1">
    <citation type="submission" date="2015-10" db="EMBL/GenBank/DDBJ databases">
        <title>Erysipelothrix larvae sp. LV19 isolated from the larval gut of the rhinoceros beetle, Trypoxylus dichotomus.</title>
        <authorList>
            <person name="Lim S."/>
            <person name="Kim B.-C."/>
        </authorList>
    </citation>
    <scope>NUCLEOTIDE SEQUENCE [LARGE SCALE GENOMIC DNA]</scope>
    <source>
        <strain evidence="2 3">LV19</strain>
    </source>
</reference>
<proteinExistence type="predicted"/>
<keyword evidence="3" id="KW-1185">Reference proteome</keyword>
<organism evidence="2 3">
    <name type="scientific">Erysipelothrix larvae</name>
    <dbReference type="NCBI Taxonomy" id="1514105"/>
    <lineage>
        <taxon>Bacteria</taxon>
        <taxon>Bacillati</taxon>
        <taxon>Bacillota</taxon>
        <taxon>Erysipelotrichia</taxon>
        <taxon>Erysipelotrichales</taxon>
        <taxon>Erysipelotrichaceae</taxon>
        <taxon>Erysipelothrix</taxon>
    </lineage>
</organism>
<dbReference type="RefSeq" id="WP_067630119.1">
    <property type="nucleotide sequence ID" value="NZ_CP013213.1"/>
</dbReference>
<dbReference type="KEGG" id="erl:AOC36_00895"/>
<name>A0A0X8GY68_9FIRM</name>
<keyword evidence="1" id="KW-0472">Membrane</keyword>
<feature type="transmembrane region" description="Helical" evidence="1">
    <location>
        <begin position="6"/>
        <end position="28"/>
    </location>
</feature>
<sequence length="148" mass="16719">MVNKTVYLIASVVLGMSIVLFDTLFLRFNKEALEINVNELNISTIYAQFALSMPLLLISTTNRVPWGTDLSVALLMIVYLYIFRSKWWILSKVQKLKNPALTMGVIGCVGVVQGMMYVFNIRGIFPIINIGIIYLIIDNIERKNVAVS</sequence>